<dbReference type="InterPro" id="IPR016047">
    <property type="entry name" value="M23ase_b-sheet_dom"/>
</dbReference>
<proteinExistence type="predicted"/>
<dbReference type="EMBL" id="AKKV01000026">
    <property type="protein sequence ID" value="EIT85337.1"/>
    <property type="molecule type" value="Genomic_DNA"/>
</dbReference>
<protein>
    <submittedName>
        <fullName evidence="3">Peptidase M23</fullName>
    </submittedName>
</protein>
<dbReference type="STRING" id="1196324.A374_11355"/>
<dbReference type="SUPFAM" id="SSF51261">
    <property type="entry name" value="Duplicated hybrid motif"/>
    <property type="match status" value="1"/>
</dbReference>
<evidence type="ECO:0000313" key="3">
    <source>
        <dbReference type="EMBL" id="EIT85337.1"/>
    </source>
</evidence>
<organism evidence="3 4">
    <name type="scientific">Fictibacillus macauensis ZFHKF-1</name>
    <dbReference type="NCBI Taxonomy" id="1196324"/>
    <lineage>
        <taxon>Bacteria</taxon>
        <taxon>Bacillati</taxon>
        <taxon>Bacillota</taxon>
        <taxon>Bacilli</taxon>
        <taxon>Bacillales</taxon>
        <taxon>Fictibacillaceae</taxon>
        <taxon>Fictibacillus</taxon>
    </lineage>
</organism>
<dbReference type="PATRIC" id="fig|1196324.3.peg.2331"/>
<dbReference type="Proteomes" id="UP000004080">
    <property type="component" value="Unassembled WGS sequence"/>
</dbReference>
<sequence length="249" mass="28174">MRNRADEVRKKYEQRFSEADVKRPYVSNSMLSQNGQEERKRPRFFNGSFFLFQMMVSLCLFLGVGVLFKNGSEQAQSGQSYVKKMFVTEFQFASVKNWYEGTFGKTLALLPEQKPETAVPKKAAVATEEPYAVPASGKVYESFAANGQGIMMETNKSSQVDTVKEGYVVFAGTKEKLGKTVIIQHSNGEESWYGMLESIDSSVKMYTYMKSEKPLGTVSPNKDGKTGKFYFALKKDDKFIDPSKVIRFE</sequence>
<reference evidence="3 4" key="1">
    <citation type="journal article" date="2012" name="J. Bacteriol.">
        <title>Genome of Bacillus macauensis ZFHKF-1, a Long-Chain-Forming Bacterium.</title>
        <authorList>
            <person name="Cai L."/>
            <person name="Zhang T."/>
        </authorList>
    </citation>
    <scope>NUCLEOTIDE SEQUENCE [LARGE SCALE GENOMIC DNA]</scope>
    <source>
        <strain evidence="3 4">ZFHKF-1</strain>
    </source>
</reference>
<evidence type="ECO:0000313" key="4">
    <source>
        <dbReference type="Proteomes" id="UP000004080"/>
    </source>
</evidence>
<dbReference type="InterPro" id="IPR011055">
    <property type="entry name" value="Dup_hybrid_motif"/>
</dbReference>
<evidence type="ECO:0000256" key="1">
    <source>
        <dbReference type="SAM" id="Phobius"/>
    </source>
</evidence>
<dbReference type="GO" id="GO:0004222">
    <property type="term" value="F:metalloendopeptidase activity"/>
    <property type="evidence" value="ECO:0007669"/>
    <property type="project" value="TreeGrafter"/>
</dbReference>
<keyword evidence="1" id="KW-0812">Transmembrane</keyword>
<dbReference type="Pfam" id="PF01551">
    <property type="entry name" value="Peptidase_M23"/>
    <property type="match status" value="1"/>
</dbReference>
<keyword evidence="1" id="KW-1133">Transmembrane helix</keyword>
<dbReference type="CDD" id="cd12797">
    <property type="entry name" value="M23_peptidase"/>
    <property type="match status" value="1"/>
</dbReference>
<gene>
    <name evidence="3" type="ORF">A374_11355</name>
</gene>
<dbReference type="eggNOG" id="COG0739">
    <property type="taxonomic scope" value="Bacteria"/>
</dbReference>
<keyword evidence="1" id="KW-0472">Membrane</keyword>
<dbReference type="PANTHER" id="PTHR21666">
    <property type="entry name" value="PEPTIDASE-RELATED"/>
    <property type="match status" value="1"/>
</dbReference>
<accession>I8AHX8</accession>
<evidence type="ECO:0000259" key="2">
    <source>
        <dbReference type="Pfam" id="PF01551"/>
    </source>
</evidence>
<comment type="caution">
    <text evidence="3">The sequence shown here is derived from an EMBL/GenBank/DDBJ whole genome shotgun (WGS) entry which is preliminary data.</text>
</comment>
<dbReference type="InterPro" id="IPR050570">
    <property type="entry name" value="Cell_wall_metabolism_enzyme"/>
</dbReference>
<dbReference type="Gene3D" id="2.70.70.10">
    <property type="entry name" value="Glucose Permease (Domain IIA)"/>
    <property type="match status" value="1"/>
</dbReference>
<feature type="transmembrane region" description="Helical" evidence="1">
    <location>
        <begin position="49"/>
        <end position="68"/>
    </location>
</feature>
<dbReference type="AlphaFoldDB" id="I8AHX8"/>
<feature type="domain" description="M23ase beta-sheet core" evidence="2">
    <location>
        <begin position="148"/>
        <end position="242"/>
    </location>
</feature>
<dbReference type="PANTHER" id="PTHR21666:SF274">
    <property type="entry name" value="STAGE IV SPORULATION PROTEIN FA"/>
    <property type="match status" value="1"/>
</dbReference>
<name>I8AHX8_9BACL</name>
<keyword evidence="4" id="KW-1185">Reference proteome</keyword>